<dbReference type="PIRSF" id="PIRSF001221">
    <property type="entry name" value="Amidase_fungi"/>
    <property type="match status" value="1"/>
</dbReference>
<dbReference type="InterPro" id="IPR036928">
    <property type="entry name" value="AS_sf"/>
</dbReference>
<evidence type="ECO:0000313" key="3">
    <source>
        <dbReference type="Proteomes" id="UP000199403"/>
    </source>
</evidence>
<dbReference type="AlphaFoldDB" id="A0A1H6WAM3"/>
<dbReference type="Gene3D" id="3.90.1300.10">
    <property type="entry name" value="Amidase signature (AS) domain"/>
    <property type="match status" value="1"/>
</dbReference>
<evidence type="ECO:0000259" key="1">
    <source>
        <dbReference type="Pfam" id="PF01425"/>
    </source>
</evidence>
<dbReference type="InterPro" id="IPR052739">
    <property type="entry name" value="FAAH2"/>
</dbReference>
<dbReference type="PANTHER" id="PTHR43372:SF4">
    <property type="entry name" value="FATTY-ACID AMIDE HYDROLASE 2"/>
    <property type="match status" value="1"/>
</dbReference>
<dbReference type="STRING" id="1416801.SAMN05192553_102525"/>
<dbReference type="InterPro" id="IPR023631">
    <property type="entry name" value="Amidase_dom"/>
</dbReference>
<dbReference type="PANTHER" id="PTHR43372">
    <property type="entry name" value="FATTY-ACID AMIDE HYDROLASE"/>
    <property type="match status" value="1"/>
</dbReference>
<sequence>MKKQTTNNRRKFIATLGIGSLGSVLPAFGQLLPEGVVPPRREFTSNDATDELLYMSATKVAEMIRNKEISSEEVVSRCLERIAEVNPKINAVVQVAGERALLEAKAADAAVKAGKPLGLLHGVPMTIKDSFDTSGIISTAGTMGRKDYMPGTDATVVARLKKEGAILLGKTNTPEFTMSSLTTNLIYGQTLNPYDLSRHPSGSSGGAAAILAAGGSYFDIGTDSGGSVRAPAHVCGLASIKPTSGRIPQTGHLPGYGDRFGSYQQPGPMARKVEDLYLLLSIISGPDQLDASISPVPLADPAEVDLSQLRIAYYTTNDIAEPIPEIKKMVVDCAESLKSSVKSVVADRPAVLQELSEKRSELNSADGKAHLKRLIKQCGTKVISPNLNISGETVSADVYSRLVEEIDTLKSKMLQFMDDYDILLCPVTSTAAMKVDAERFPGHWYTSEYNATGWPAAVVRAGTSDEGLPLGIQIVGKPWTEDKVLAVAGVLENAFGGYSKPENL</sequence>
<dbReference type="OrthoDB" id="9811471at2"/>
<dbReference type="GO" id="GO:0012505">
    <property type="term" value="C:endomembrane system"/>
    <property type="evidence" value="ECO:0007669"/>
    <property type="project" value="TreeGrafter"/>
</dbReference>
<reference evidence="3" key="1">
    <citation type="submission" date="2016-10" db="EMBL/GenBank/DDBJ databases">
        <authorList>
            <person name="Varghese N."/>
            <person name="Submissions S."/>
        </authorList>
    </citation>
    <scope>NUCLEOTIDE SEQUENCE [LARGE SCALE GENOMIC DNA]</scope>
    <source>
        <strain evidence="3">IBRC-M 10761</strain>
    </source>
</reference>
<dbReference type="EMBL" id="FNZH01000002">
    <property type="protein sequence ID" value="SEJ12726.1"/>
    <property type="molecule type" value="Genomic_DNA"/>
</dbReference>
<accession>A0A1H6WAM3</accession>
<organism evidence="2 3">
    <name type="scientific">Cyclobacterium xiamenense</name>
    <dbReference type="NCBI Taxonomy" id="1297121"/>
    <lineage>
        <taxon>Bacteria</taxon>
        <taxon>Pseudomonadati</taxon>
        <taxon>Bacteroidota</taxon>
        <taxon>Cytophagia</taxon>
        <taxon>Cytophagales</taxon>
        <taxon>Cyclobacteriaceae</taxon>
        <taxon>Cyclobacterium</taxon>
    </lineage>
</organism>
<name>A0A1H6WAM3_9BACT</name>
<dbReference type="SUPFAM" id="SSF75304">
    <property type="entry name" value="Amidase signature (AS) enzymes"/>
    <property type="match status" value="1"/>
</dbReference>
<gene>
    <name evidence="2" type="ORF">SAMN05192553_102525</name>
</gene>
<feature type="domain" description="Amidase" evidence="1">
    <location>
        <begin position="73"/>
        <end position="485"/>
    </location>
</feature>
<proteinExistence type="predicted"/>
<protein>
    <submittedName>
        <fullName evidence="2">Amidase</fullName>
    </submittedName>
</protein>
<evidence type="ECO:0000313" key="2">
    <source>
        <dbReference type="EMBL" id="SEJ12726.1"/>
    </source>
</evidence>
<dbReference type="Proteomes" id="UP000199403">
    <property type="component" value="Unassembled WGS sequence"/>
</dbReference>
<dbReference type="RefSeq" id="WP_092171545.1">
    <property type="nucleotide sequence ID" value="NZ_FNZH01000002.1"/>
</dbReference>
<dbReference type="Pfam" id="PF01425">
    <property type="entry name" value="Amidase"/>
    <property type="match status" value="1"/>
</dbReference>
<keyword evidence="3" id="KW-1185">Reference proteome</keyword>